<protein>
    <submittedName>
        <fullName evidence="2">Uncharacterized protein</fullName>
    </submittedName>
</protein>
<evidence type="ECO:0000256" key="1">
    <source>
        <dbReference type="SAM" id="MobiDB-lite"/>
    </source>
</evidence>
<name>A0A369JH97_HYPMA</name>
<dbReference type="InParanoid" id="A0A369JH97"/>
<evidence type="ECO:0000313" key="2">
    <source>
        <dbReference type="EMBL" id="RDB19937.1"/>
    </source>
</evidence>
<comment type="caution">
    <text evidence="2">The sequence shown here is derived from an EMBL/GenBank/DDBJ whole genome shotgun (WGS) entry which is preliminary data.</text>
</comment>
<reference evidence="2" key="1">
    <citation type="submission" date="2018-04" db="EMBL/GenBank/DDBJ databases">
        <title>Whole genome sequencing of Hypsizygus marmoreus.</title>
        <authorList>
            <person name="Choi I.-G."/>
            <person name="Min B."/>
            <person name="Kim J.-G."/>
            <person name="Kim S."/>
            <person name="Oh Y.-L."/>
            <person name="Kong W.-S."/>
            <person name="Park H."/>
            <person name="Jeong J."/>
            <person name="Song E.-S."/>
        </authorList>
    </citation>
    <scope>NUCLEOTIDE SEQUENCE [LARGE SCALE GENOMIC DNA]</scope>
    <source>
        <strain evidence="2">51987-8</strain>
    </source>
</reference>
<proteinExistence type="predicted"/>
<dbReference type="Proteomes" id="UP000076154">
    <property type="component" value="Unassembled WGS sequence"/>
</dbReference>
<gene>
    <name evidence="2" type="ORF">Hypma_013018</name>
</gene>
<accession>A0A369JH97</accession>
<feature type="compositionally biased region" description="Polar residues" evidence="1">
    <location>
        <begin position="44"/>
        <end position="54"/>
    </location>
</feature>
<keyword evidence="3" id="KW-1185">Reference proteome</keyword>
<dbReference type="EMBL" id="LUEZ02000071">
    <property type="protein sequence ID" value="RDB19937.1"/>
    <property type="molecule type" value="Genomic_DNA"/>
</dbReference>
<feature type="compositionally biased region" description="Polar residues" evidence="1">
    <location>
        <begin position="1"/>
        <end position="10"/>
    </location>
</feature>
<dbReference type="AlphaFoldDB" id="A0A369JH97"/>
<evidence type="ECO:0000313" key="3">
    <source>
        <dbReference type="Proteomes" id="UP000076154"/>
    </source>
</evidence>
<feature type="region of interest" description="Disordered" evidence="1">
    <location>
        <begin position="1"/>
        <end position="65"/>
    </location>
</feature>
<feature type="compositionally biased region" description="Basic and acidic residues" evidence="1">
    <location>
        <begin position="27"/>
        <end position="37"/>
    </location>
</feature>
<organism evidence="2 3">
    <name type="scientific">Hypsizygus marmoreus</name>
    <name type="common">White beech mushroom</name>
    <name type="synonym">Agaricus marmoreus</name>
    <dbReference type="NCBI Taxonomy" id="39966"/>
    <lineage>
        <taxon>Eukaryota</taxon>
        <taxon>Fungi</taxon>
        <taxon>Dikarya</taxon>
        <taxon>Basidiomycota</taxon>
        <taxon>Agaricomycotina</taxon>
        <taxon>Agaricomycetes</taxon>
        <taxon>Agaricomycetidae</taxon>
        <taxon>Agaricales</taxon>
        <taxon>Tricholomatineae</taxon>
        <taxon>Lyophyllaceae</taxon>
        <taxon>Hypsizygus</taxon>
    </lineage>
</organism>
<sequence length="206" mass="23206">MYKINNSTSECGDDNLNENENNSGMRHGGEYTADQRQRVLLYPTTPQQTPSQRVEQARYPGPRGDSVGNASADALRDMCCCEQGKCKYEHRNHRLHEYTLEKAIQDVFGIFCKSRNACKEDLNMRYLEAKNTPNVVNTKHLPLKLAEFVSPVSPCASFQRLPKSGNPPPPWQATTALRAGGTYTVGWRKDREDIVHRSVCIESTVS</sequence>